<evidence type="ECO:0000313" key="6">
    <source>
        <dbReference type="EMBL" id="KEO74677.1"/>
    </source>
</evidence>
<dbReference type="PANTHER" id="PTHR33798">
    <property type="entry name" value="FLAVOPROTEIN OXYGENASE"/>
    <property type="match status" value="1"/>
</dbReference>
<comment type="caution">
    <text evidence="6">The sequence shown here is derived from an EMBL/GenBank/DDBJ whole genome shotgun (WGS) entry which is preliminary data.</text>
</comment>
<evidence type="ECO:0000256" key="2">
    <source>
        <dbReference type="ARBA" id="ARBA00022630"/>
    </source>
</evidence>
<dbReference type="Proteomes" id="UP000027821">
    <property type="component" value="Unassembled WGS sequence"/>
</dbReference>
<gene>
    <name evidence="6" type="ORF">EL17_03090</name>
</gene>
<comment type="similarity">
    <text evidence="4">Belongs to the flavoredoxin family.</text>
</comment>
<keyword evidence="7" id="KW-1185">Reference proteome</keyword>
<sequence>MSIIDPKKVSTGEFHGYMLGAIAPRPIAFASTVDKEGNVNLSPFSFFNVFGSNPPVIVFSPARRVRDNTTKHTLENVHEVPEVVINIVNFSIVEQMSLASTEYDKGVNEFIKSGLTPESSLLISPPRVKEAPVAFECKVLQIIPIGEEGGAANLVVCEILLAHIKDEILDNDGKIDPFKLDPVARMGGDWYCRATGDALFEIPKPLRNKGIGVDQIPESVLNSIVLTGNNLGRLGNVEKLPSQDELHEYMLQPQIQEMKIKYQNDPESFSFHLHKSAQQLIEDGKVHEAWLVLLQDGQ</sequence>
<evidence type="ECO:0000256" key="4">
    <source>
        <dbReference type="ARBA" id="ARBA00038054"/>
    </source>
</evidence>
<dbReference type="EMBL" id="JMIH01000014">
    <property type="protein sequence ID" value="KEO74677.1"/>
    <property type="molecule type" value="Genomic_DNA"/>
</dbReference>
<dbReference type="STRING" id="1048983.EL17_03090"/>
<keyword evidence="2" id="KW-0285">Flavoprotein</keyword>
<dbReference type="Gene3D" id="2.30.110.10">
    <property type="entry name" value="Electron Transport, Fmn-binding Protein, Chain A"/>
    <property type="match status" value="1"/>
</dbReference>
<evidence type="ECO:0000256" key="1">
    <source>
        <dbReference type="ARBA" id="ARBA00001917"/>
    </source>
</evidence>
<dbReference type="OrthoDB" id="9794638at2"/>
<dbReference type="InterPro" id="IPR002563">
    <property type="entry name" value="Flavin_Rdtase-like_dom"/>
</dbReference>
<dbReference type="GO" id="GO:0010181">
    <property type="term" value="F:FMN binding"/>
    <property type="evidence" value="ECO:0007669"/>
    <property type="project" value="InterPro"/>
</dbReference>
<dbReference type="SMART" id="SM00903">
    <property type="entry name" value="Flavin_Reduct"/>
    <property type="match status" value="1"/>
</dbReference>
<name>A0A074LLG2_9BACT</name>
<protein>
    <submittedName>
        <fullName evidence="6">Flavin reductase</fullName>
    </submittedName>
</protein>
<evidence type="ECO:0000256" key="3">
    <source>
        <dbReference type="ARBA" id="ARBA00022643"/>
    </source>
</evidence>
<accession>A0A074LLG2</accession>
<dbReference type="Pfam" id="PF01613">
    <property type="entry name" value="Flavin_Reduct"/>
    <property type="match status" value="1"/>
</dbReference>
<evidence type="ECO:0000313" key="7">
    <source>
        <dbReference type="Proteomes" id="UP000027821"/>
    </source>
</evidence>
<proteinExistence type="inferred from homology"/>
<dbReference type="PANTHER" id="PTHR33798:SF5">
    <property type="entry name" value="FLAVIN REDUCTASE LIKE DOMAIN-CONTAINING PROTEIN"/>
    <property type="match status" value="1"/>
</dbReference>
<dbReference type="SUPFAM" id="SSF50475">
    <property type="entry name" value="FMN-binding split barrel"/>
    <property type="match status" value="1"/>
</dbReference>
<feature type="domain" description="Flavin reductase like" evidence="5">
    <location>
        <begin position="20"/>
        <end position="178"/>
    </location>
</feature>
<dbReference type="eggNOG" id="COG1853">
    <property type="taxonomic scope" value="Bacteria"/>
</dbReference>
<reference evidence="6 7" key="1">
    <citation type="submission" date="2014-04" db="EMBL/GenBank/DDBJ databases">
        <title>Characterization and application of a salt tolerant electro-active bacterium.</title>
        <authorList>
            <person name="Yang L."/>
            <person name="Wei S."/>
            <person name="Tay Q.X.M."/>
        </authorList>
    </citation>
    <scope>NUCLEOTIDE SEQUENCE [LARGE SCALE GENOMIC DNA]</scope>
    <source>
        <strain evidence="6 7">LY1</strain>
    </source>
</reference>
<keyword evidence="3" id="KW-0288">FMN</keyword>
<comment type="cofactor">
    <cofactor evidence="1">
        <name>FMN</name>
        <dbReference type="ChEBI" id="CHEBI:58210"/>
    </cofactor>
</comment>
<organism evidence="6 7">
    <name type="scientific">Anditalea andensis</name>
    <dbReference type="NCBI Taxonomy" id="1048983"/>
    <lineage>
        <taxon>Bacteria</taxon>
        <taxon>Pseudomonadati</taxon>
        <taxon>Bacteroidota</taxon>
        <taxon>Cytophagia</taxon>
        <taxon>Cytophagales</taxon>
        <taxon>Cytophagaceae</taxon>
        <taxon>Anditalea</taxon>
    </lineage>
</organism>
<dbReference type="RefSeq" id="WP_035070755.1">
    <property type="nucleotide sequence ID" value="NZ_JMIH01000014.1"/>
</dbReference>
<dbReference type="GO" id="GO:0016646">
    <property type="term" value="F:oxidoreductase activity, acting on the CH-NH group of donors, NAD or NADP as acceptor"/>
    <property type="evidence" value="ECO:0007669"/>
    <property type="project" value="UniProtKB-ARBA"/>
</dbReference>
<dbReference type="AlphaFoldDB" id="A0A074LLG2"/>
<dbReference type="InterPro" id="IPR012349">
    <property type="entry name" value="Split_barrel_FMN-bd"/>
</dbReference>
<evidence type="ECO:0000259" key="5">
    <source>
        <dbReference type="SMART" id="SM00903"/>
    </source>
</evidence>